<feature type="transmembrane region" description="Helical" evidence="1">
    <location>
        <begin position="222"/>
        <end position="241"/>
    </location>
</feature>
<gene>
    <name evidence="2" type="ORF">GE061_013088</name>
</gene>
<feature type="transmembrane region" description="Helical" evidence="1">
    <location>
        <begin position="65"/>
        <end position="85"/>
    </location>
</feature>
<evidence type="ECO:0000313" key="3">
    <source>
        <dbReference type="Proteomes" id="UP000466442"/>
    </source>
</evidence>
<feature type="transmembrane region" description="Helical" evidence="1">
    <location>
        <begin position="153"/>
        <end position="171"/>
    </location>
</feature>
<dbReference type="EMBL" id="WIXP02000004">
    <property type="protein sequence ID" value="KAF6212563.1"/>
    <property type="molecule type" value="Genomic_DNA"/>
</dbReference>
<keyword evidence="1" id="KW-0472">Membrane</keyword>
<dbReference type="Proteomes" id="UP000466442">
    <property type="component" value="Unassembled WGS sequence"/>
</dbReference>
<keyword evidence="1" id="KW-0812">Transmembrane</keyword>
<protein>
    <submittedName>
        <fullName evidence="2">Uncharacterized protein</fullName>
    </submittedName>
</protein>
<name>A0A8S9XUE4_APOLU</name>
<evidence type="ECO:0000313" key="2">
    <source>
        <dbReference type="EMBL" id="KAF6212563.1"/>
    </source>
</evidence>
<keyword evidence="1" id="KW-1133">Transmembrane helix</keyword>
<reference evidence="2" key="1">
    <citation type="journal article" date="2021" name="Mol. Ecol. Resour.">
        <title>Apolygus lucorum genome provides insights into omnivorousness and mesophyll feeding.</title>
        <authorList>
            <person name="Liu Y."/>
            <person name="Liu H."/>
            <person name="Wang H."/>
            <person name="Huang T."/>
            <person name="Liu B."/>
            <person name="Yang B."/>
            <person name="Yin L."/>
            <person name="Li B."/>
            <person name="Zhang Y."/>
            <person name="Zhang S."/>
            <person name="Jiang F."/>
            <person name="Zhang X."/>
            <person name="Ren Y."/>
            <person name="Wang B."/>
            <person name="Wang S."/>
            <person name="Lu Y."/>
            <person name="Wu K."/>
            <person name="Fan W."/>
            <person name="Wang G."/>
        </authorList>
    </citation>
    <scope>NUCLEOTIDE SEQUENCE</scope>
    <source>
        <strain evidence="2">12Hb</strain>
    </source>
</reference>
<feature type="transmembrane region" description="Helical" evidence="1">
    <location>
        <begin position="34"/>
        <end position="53"/>
    </location>
</feature>
<accession>A0A8S9XUE4</accession>
<feature type="transmembrane region" description="Helical" evidence="1">
    <location>
        <begin position="97"/>
        <end position="116"/>
    </location>
</feature>
<organism evidence="2 3">
    <name type="scientific">Apolygus lucorum</name>
    <name type="common">Small green plant bug</name>
    <name type="synonym">Lygocoris lucorum</name>
    <dbReference type="NCBI Taxonomy" id="248454"/>
    <lineage>
        <taxon>Eukaryota</taxon>
        <taxon>Metazoa</taxon>
        <taxon>Ecdysozoa</taxon>
        <taxon>Arthropoda</taxon>
        <taxon>Hexapoda</taxon>
        <taxon>Insecta</taxon>
        <taxon>Pterygota</taxon>
        <taxon>Neoptera</taxon>
        <taxon>Paraneoptera</taxon>
        <taxon>Hemiptera</taxon>
        <taxon>Heteroptera</taxon>
        <taxon>Panheteroptera</taxon>
        <taxon>Cimicomorpha</taxon>
        <taxon>Miridae</taxon>
        <taxon>Mirini</taxon>
        <taxon>Apolygus</taxon>
    </lineage>
</organism>
<dbReference type="AlphaFoldDB" id="A0A8S9XUE4"/>
<proteinExistence type="predicted"/>
<evidence type="ECO:0000256" key="1">
    <source>
        <dbReference type="SAM" id="Phobius"/>
    </source>
</evidence>
<sequence>MPVIMIGFGLFAMTIFIALGTTMSNSIWPGMIMFWPSSALFITLPVTYCLMFNQKLNASVTSVRRLVSVLEMGNALVGWICFLAIPGEVDENSRYSVIFMWVVTIPLFVLFFSWLLSINKYVRGDFTVDTSVKSVVIGIRSDYRNKEHTGRSLRHIVLFILLLIPAMSLSILGSTLDATSEDVEAPQDPRLVNLLFAFQILIIPLIEVALATTQMREDRADYSILVIAHVTNVLILVLMLTNIKAVPAVTTASDVKPSHQVRIKRGEASDAKRFFCPDPGRITFIMLNGIMYDVEVISSVHFKDTPEIWSIKPGDYVPVNFPVETTKTMSAEVEILIADKSIPKPPEVKGTLEMQVNYFSMMYTYGNASYFSLRQYDNPYKFMKGMARVMYFSTLWLDVPGGTIIISSDDGSYSVKIPVPPKNQMESKFFPVARRMAFTYQFEGDDETAKKILTKDTVEVPLEEFDDYVVYVSDSGSGLSINSLRVCDKPSPVTRTTTTTTTLRPIEAEEQTAYALAGSSLGVTSVAYTHFFWVESPILAPLIADPDSSRI</sequence>
<feature type="transmembrane region" description="Helical" evidence="1">
    <location>
        <begin position="191"/>
        <end position="210"/>
    </location>
</feature>
<comment type="caution">
    <text evidence="2">The sequence shown here is derived from an EMBL/GenBank/DDBJ whole genome shotgun (WGS) entry which is preliminary data.</text>
</comment>
<keyword evidence="3" id="KW-1185">Reference proteome</keyword>